<keyword evidence="1" id="KW-0614">Plasmid</keyword>
<sequence length="116" mass="13395">MLTSFVEIPTRSTHTRRPMDARIQFRVSEETKRLAQMYADKNGTTLSDECRKLAEKLAEEQRKQEDHDSWLEEQITAAFTKLAEGRAVFTSHEDAKAKMLARKNAIKGKHIKSLVY</sequence>
<accession>I2F906</accession>
<dbReference type="Proteomes" id="UP000243149">
    <property type="component" value="Plasmid pAAk1"/>
</dbReference>
<reference evidence="1 2" key="1">
    <citation type="journal article" date="2012" name="J. Bacteriol.">
        <title>Genome Sequence of a Novel Human Pathogen, Aeromonas aquariorum.</title>
        <authorList>
            <person name="Wu C.-J."/>
            <person name="Wang H.-C."/>
            <person name="Chen C.-S."/>
            <person name="Shu H.-Y."/>
            <person name="Kao A.-W."/>
            <person name="Chen P.-L."/>
            <person name="Ko W.-C."/>
        </authorList>
    </citation>
    <scope>NUCLEOTIDE SEQUENCE [LARGE SCALE GENOMIC DNA]</scope>
    <source>
        <strain evidence="1 2">AAK1</strain>
        <plasmid evidence="2">paak1 dna</plasmid>
    </source>
</reference>
<evidence type="ECO:0000313" key="1">
    <source>
        <dbReference type="EMBL" id="BAM11292.1"/>
    </source>
</evidence>
<organism evidence="1 2">
    <name type="scientific">Aeromonas dhakensis AAK1</name>
    <dbReference type="NCBI Taxonomy" id="1156800"/>
    <lineage>
        <taxon>Bacteria</taxon>
        <taxon>Pseudomonadati</taxon>
        <taxon>Pseudomonadota</taxon>
        <taxon>Gammaproteobacteria</taxon>
        <taxon>Aeromonadales</taxon>
        <taxon>Aeromonadaceae</taxon>
        <taxon>Aeromonas</taxon>
    </lineage>
</organism>
<dbReference type="EMBL" id="AP012343">
    <property type="protein sequence ID" value="BAM11292.1"/>
    <property type="molecule type" value="Genomic_DNA"/>
</dbReference>
<proteinExistence type="predicted"/>
<name>I2F906_9GAMM</name>
<dbReference type="AlphaFoldDB" id="I2F906"/>
<geneLocation type="plasmid" evidence="2">
    <name>paak1 dna</name>
</geneLocation>
<evidence type="ECO:0000313" key="2">
    <source>
        <dbReference type="Proteomes" id="UP000243149"/>
    </source>
</evidence>
<gene>
    <name evidence="1" type="ORF">AQU_p0003</name>
</gene>
<protein>
    <submittedName>
        <fullName evidence="1">Transcriptional regulator</fullName>
    </submittedName>
</protein>